<sequence>MTVNPTTSDDDPNTTSRAKKIVQRLRLGVSMRQVKQERSEITTGPPSSSARLAAALSTAPLGLRAVAVADGNGSRRDGYRPVRCGRGTCFLTDGDSFPQKSAGYEPEAHWITNSCQL</sequence>
<evidence type="ECO:0000313" key="2">
    <source>
        <dbReference type="EMBL" id="KAJ7046405.1"/>
    </source>
</evidence>
<reference evidence="2" key="1">
    <citation type="submission" date="2023-03" db="EMBL/GenBank/DDBJ databases">
        <title>Massive genome expansion in bonnet fungi (Mycena s.s.) driven by repeated elements and novel gene families across ecological guilds.</title>
        <authorList>
            <consortium name="Lawrence Berkeley National Laboratory"/>
            <person name="Harder C.B."/>
            <person name="Miyauchi S."/>
            <person name="Viragh M."/>
            <person name="Kuo A."/>
            <person name="Thoen E."/>
            <person name="Andreopoulos B."/>
            <person name="Lu D."/>
            <person name="Skrede I."/>
            <person name="Drula E."/>
            <person name="Henrissat B."/>
            <person name="Morin E."/>
            <person name="Kohler A."/>
            <person name="Barry K."/>
            <person name="LaButti K."/>
            <person name="Morin E."/>
            <person name="Salamov A."/>
            <person name="Lipzen A."/>
            <person name="Mereny Z."/>
            <person name="Hegedus B."/>
            <person name="Baldrian P."/>
            <person name="Stursova M."/>
            <person name="Weitz H."/>
            <person name="Taylor A."/>
            <person name="Grigoriev I.V."/>
            <person name="Nagy L.G."/>
            <person name="Martin F."/>
            <person name="Kauserud H."/>
        </authorList>
    </citation>
    <scope>NUCLEOTIDE SEQUENCE</scope>
    <source>
        <strain evidence="2">CBHHK200</strain>
    </source>
</reference>
<gene>
    <name evidence="2" type="ORF">C8F04DRAFT_1173346</name>
</gene>
<evidence type="ECO:0000313" key="3">
    <source>
        <dbReference type="Proteomes" id="UP001218188"/>
    </source>
</evidence>
<comment type="caution">
    <text evidence="2">The sequence shown here is derived from an EMBL/GenBank/DDBJ whole genome shotgun (WGS) entry which is preliminary data.</text>
</comment>
<evidence type="ECO:0000256" key="1">
    <source>
        <dbReference type="SAM" id="MobiDB-lite"/>
    </source>
</evidence>
<dbReference type="EMBL" id="JARJCM010000003">
    <property type="protein sequence ID" value="KAJ7046405.1"/>
    <property type="molecule type" value="Genomic_DNA"/>
</dbReference>
<feature type="region of interest" description="Disordered" evidence="1">
    <location>
        <begin position="1"/>
        <end position="20"/>
    </location>
</feature>
<organism evidence="2 3">
    <name type="scientific">Mycena alexandri</name>
    <dbReference type="NCBI Taxonomy" id="1745969"/>
    <lineage>
        <taxon>Eukaryota</taxon>
        <taxon>Fungi</taxon>
        <taxon>Dikarya</taxon>
        <taxon>Basidiomycota</taxon>
        <taxon>Agaricomycotina</taxon>
        <taxon>Agaricomycetes</taxon>
        <taxon>Agaricomycetidae</taxon>
        <taxon>Agaricales</taxon>
        <taxon>Marasmiineae</taxon>
        <taxon>Mycenaceae</taxon>
        <taxon>Mycena</taxon>
    </lineage>
</organism>
<name>A0AAD6TK19_9AGAR</name>
<proteinExistence type="predicted"/>
<protein>
    <submittedName>
        <fullName evidence="2">Uncharacterized protein</fullName>
    </submittedName>
</protein>
<keyword evidence="3" id="KW-1185">Reference proteome</keyword>
<dbReference type="Proteomes" id="UP001218188">
    <property type="component" value="Unassembled WGS sequence"/>
</dbReference>
<accession>A0AAD6TK19</accession>
<dbReference type="AlphaFoldDB" id="A0AAD6TK19"/>